<dbReference type="Proteomes" id="UP001590950">
    <property type="component" value="Unassembled WGS sequence"/>
</dbReference>
<evidence type="ECO:0000313" key="1">
    <source>
        <dbReference type="EMBL" id="KAL2042939.1"/>
    </source>
</evidence>
<protein>
    <submittedName>
        <fullName evidence="1">Uncharacterized protein</fullName>
    </submittedName>
</protein>
<gene>
    <name evidence="1" type="ORF">N7G274_003997</name>
</gene>
<dbReference type="EMBL" id="JBEFKJ010000012">
    <property type="protein sequence ID" value="KAL2042939.1"/>
    <property type="molecule type" value="Genomic_DNA"/>
</dbReference>
<comment type="caution">
    <text evidence="1">The sequence shown here is derived from an EMBL/GenBank/DDBJ whole genome shotgun (WGS) entry which is preliminary data.</text>
</comment>
<organism evidence="1 2">
    <name type="scientific">Stereocaulon virgatum</name>
    <dbReference type="NCBI Taxonomy" id="373712"/>
    <lineage>
        <taxon>Eukaryota</taxon>
        <taxon>Fungi</taxon>
        <taxon>Dikarya</taxon>
        <taxon>Ascomycota</taxon>
        <taxon>Pezizomycotina</taxon>
        <taxon>Lecanoromycetes</taxon>
        <taxon>OSLEUM clade</taxon>
        <taxon>Lecanoromycetidae</taxon>
        <taxon>Lecanorales</taxon>
        <taxon>Lecanorineae</taxon>
        <taxon>Stereocaulaceae</taxon>
        <taxon>Stereocaulon</taxon>
    </lineage>
</organism>
<keyword evidence="2" id="KW-1185">Reference proteome</keyword>
<evidence type="ECO:0000313" key="2">
    <source>
        <dbReference type="Proteomes" id="UP001590950"/>
    </source>
</evidence>
<reference evidence="1 2" key="1">
    <citation type="submission" date="2024-09" db="EMBL/GenBank/DDBJ databases">
        <title>Rethinking Asexuality: The Enigmatic Case of Functional Sexual Genes in Lepraria (Stereocaulaceae).</title>
        <authorList>
            <person name="Doellman M."/>
            <person name="Sun Y."/>
            <person name="Barcenas-Pena A."/>
            <person name="Lumbsch H.T."/>
            <person name="Grewe F."/>
        </authorList>
    </citation>
    <scope>NUCLEOTIDE SEQUENCE [LARGE SCALE GENOMIC DNA]</scope>
    <source>
        <strain evidence="1 2">Mercado 3170</strain>
    </source>
</reference>
<accession>A0ABR4ABU0</accession>
<sequence>MSHLFAIPKEIRDEIFAYCGDIDEDDELIIAGSNFFLSQRASNGAWLHPPTIFFPPFLRTNRQVYDEGRAVIFRRNPVSMVLNEGSFLGCKTGLPVSPYKDHVSIAAIPSHWNSEFRKTVHLIRSIRLYVVLGFEHENGLALPPPADLVKKEEIASIVKGALEHLCAILHLSRNLLRVDVAFANIGSEGLRTGEEPGVLTPLTTLQGIRGVKIDGVPEEWCNYLTKVMTVGKSQTNEERRSQARGA</sequence>
<proteinExistence type="predicted"/>
<name>A0ABR4ABU0_9LECA</name>